<sequence>MGLDPAVAAVRSAVRGVLPGPGEVALVACSGGADSLALLAATVFEARRDAVRVVGAVVDHGLQAGSAEHTARVVEQMAGLGVDETATIRVTVDPGPGGIEAGAREARYAALGQLAEHVGAGTVLLGHTLDDQAETVLLGLARGSGGRSLQGMRRSFDLDGVRAVRPLLGLTRQQTEAACTAEGITWWDDPQNEDRAFTRSRIRHTVMPVLERELGPGVAQALARTADQLRTDMGDLEERALGALDEARIEGGIDPGDLECTSPAVFGRVLRMAAVEAGAIASELTFEHVQAIRSARPGKEIRLPGHVTAYREGEWRILFKPTPSLSDE</sequence>
<evidence type="ECO:0000313" key="8">
    <source>
        <dbReference type="EMBL" id="RNL81241.1"/>
    </source>
</evidence>
<keyword evidence="9" id="KW-1185">Reference proteome</keyword>
<dbReference type="GO" id="GO:0005737">
    <property type="term" value="C:cytoplasm"/>
    <property type="evidence" value="ECO:0007669"/>
    <property type="project" value="UniProtKB-SubCell"/>
</dbReference>
<dbReference type="OrthoDB" id="5244702at2"/>
<dbReference type="Gene3D" id="3.40.50.620">
    <property type="entry name" value="HUPs"/>
    <property type="match status" value="1"/>
</dbReference>
<dbReference type="GO" id="GO:0006400">
    <property type="term" value="P:tRNA modification"/>
    <property type="evidence" value="ECO:0007669"/>
    <property type="project" value="UniProtKB-UniRule"/>
</dbReference>
<evidence type="ECO:0000256" key="2">
    <source>
        <dbReference type="ARBA" id="ARBA00022694"/>
    </source>
</evidence>
<dbReference type="NCBIfam" id="TIGR02432">
    <property type="entry name" value="lysidine_TilS_N"/>
    <property type="match status" value="1"/>
</dbReference>
<proteinExistence type="inferred from homology"/>
<protein>
    <recommendedName>
        <fullName evidence="6">tRNA(Ile)-lysidine synthase</fullName>
        <ecNumber evidence="6">6.3.4.19</ecNumber>
    </recommendedName>
    <alternativeName>
        <fullName evidence="6">tRNA(Ile)-2-lysyl-cytidine synthase</fullName>
    </alternativeName>
    <alternativeName>
        <fullName evidence="6">tRNA(Ile)-lysidine synthetase</fullName>
    </alternativeName>
</protein>
<dbReference type="GO" id="GO:0005524">
    <property type="term" value="F:ATP binding"/>
    <property type="evidence" value="ECO:0007669"/>
    <property type="project" value="UniProtKB-UniRule"/>
</dbReference>
<comment type="subcellular location">
    <subcellularLocation>
        <location evidence="6">Cytoplasm</location>
    </subcellularLocation>
</comment>
<dbReference type="InterPro" id="IPR012094">
    <property type="entry name" value="tRNA_Ile_lys_synt"/>
</dbReference>
<dbReference type="Pfam" id="PF01171">
    <property type="entry name" value="ATP_bind_3"/>
    <property type="match status" value="1"/>
</dbReference>
<evidence type="ECO:0000256" key="1">
    <source>
        <dbReference type="ARBA" id="ARBA00022598"/>
    </source>
</evidence>
<evidence type="ECO:0000256" key="3">
    <source>
        <dbReference type="ARBA" id="ARBA00022741"/>
    </source>
</evidence>
<dbReference type="Proteomes" id="UP000277094">
    <property type="component" value="Unassembled WGS sequence"/>
</dbReference>
<dbReference type="PANTHER" id="PTHR43033:SF1">
    <property type="entry name" value="TRNA(ILE)-LYSIDINE SYNTHASE-RELATED"/>
    <property type="match status" value="1"/>
</dbReference>
<keyword evidence="3 6" id="KW-0547">Nucleotide-binding</keyword>
<organism evidence="8 9">
    <name type="scientific">Nocardioides marmorisolisilvae</name>
    <dbReference type="NCBI Taxonomy" id="1542737"/>
    <lineage>
        <taxon>Bacteria</taxon>
        <taxon>Bacillati</taxon>
        <taxon>Actinomycetota</taxon>
        <taxon>Actinomycetes</taxon>
        <taxon>Propionibacteriales</taxon>
        <taxon>Nocardioidaceae</taxon>
        <taxon>Nocardioides</taxon>
    </lineage>
</organism>
<feature type="binding site" evidence="6">
    <location>
        <begin position="30"/>
        <end position="35"/>
    </location>
    <ligand>
        <name>ATP</name>
        <dbReference type="ChEBI" id="CHEBI:30616"/>
    </ligand>
</feature>
<evidence type="ECO:0000256" key="5">
    <source>
        <dbReference type="ARBA" id="ARBA00048539"/>
    </source>
</evidence>
<gene>
    <name evidence="6 8" type="primary">tilS</name>
    <name evidence="8" type="ORF">EFL95_02415</name>
</gene>
<evidence type="ECO:0000259" key="7">
    <source>
        <dbReference type="Pfam" id="PF01171"/>
    </source>
</evidence>
<dbReference type="SUPFAM" id="SSF52402">
    <property type="entry name" value="Adenine nucleotide alpha hydrolases-like"/>
    <property type="match status" value="1"/>
</dbReference>
<dbReference type="GO" id="GO:0032267">
    <property type="term" value="F:tRNA(Ile)-lysidine synthase activity"/>
    <property type="evidence" value="ECO:0007669"/>
    <property type="project" value="UniProtKB-EC"/>
</dbReference>
<dbReference type="InterPro" id="IPR012795">
    <property type="entry name" value="tRNA_Ile_lys_synt_N"/>
</dbReference>
<feature type="domain" description="tRNA(Ile)-lysidine/2-thiocytidine synthase N-terminal" evidence="7">
    <location>
        <begin position="26"/>
        <end position="204"/>
    </location>
</feature>
<evidence type="ECO:0000313" key="9">
    <source>
        <dbReference type="Proteomes" id="UP000277094"/>
    </source>
</evidence>
<keyword evidence="1 6" id="KW-0436">Ligase</keyword>
<dbReference type="InterPro" id="IPR014729">
    <property type="entry name" value="Rossmann-like_a/b/a_fold"/>
</dbReference>
<evidence type="ECO:0000256" key="6">
    <source>
        <dbReference type="HAMAP-Rule" id="MF_01161"/>
    </source>
</evidence>
<comment type="caution">
    <text evidence="8">The sequence shown here is derived from an EMBL/GenBank/DDBJ whole genome shotgun (WGS) entry which is preliminary data.</text>
</comment>
<evidence type="ECO:0000256" key="4">
    <source>
        <dbReference type="ARBA" id="ARBA00022840"/>
    </source>
</evidence>
<dbReference type="Gene3D" id="1.20.59.20">
    <property type="match status" value="1"/>
</dbReference>
<accession>A0A3N0E070</accession>
<comment type="function">
    <text evidence="6">Ligates lysine onto the cytidine present at position 34 of the AUA codon-specific tRNA(Ile) that contains the anticodon CAU, in an ATP-dependent manner. Cytidine is converted to lysidine, thus changing the amino acid specificity of the tRNA from methionine to isoleucine.</text>
</comment>
<dbReference type="HAMAP" id="MF_01161">
    <property type="entry name" value="tRNA_Ile_lys_synt"/>
    <property type="match status" value="1"/>
</dbReference>
<reference evidence="8 9" key="1">
    <citation type="submission" date="2018-11" db="EMBL/GenBank/DDBJ databases">
        <authorList>
            <person name="Li F."/>
        </authorList>
    </citation>
    <scope>NUCLEOTIDE SEQUENCE [LARGE SCALE GENOMIC DNA]</scope>
    <source>
        <strain evidence="8 9">KIS18-7</strain>
    </source>
</reference>
<dbReference type="SUPFAM" id="SSF82829">
    <property type="entry name" value="MesJ substrate recognition domain-like"/>
    <property type="match status" value="1"/>
</dbReference>
<keyword evidence="2 6" id="KW-0819">tRNA processing</keyword>
<keyword evidence="4 6" id="KW-0067">ATP-binding</keyword>
<dbReference type="PANTHER" id="PTHR43033">
    <property type="entry name" value="TRNA(ILE)-LYSIDINE SYNTHASE-RELATED"/>
    <property type="match status" value="1"/>
</dbReference>
<dbReference type="CDD" id="cd01992">
    <property type="entry name" value="TilS_N"/>
    <property type="match status" value="1"/>
</dbReference>
<dbReference type="EMBL" id="RJSG01000001">
    <property type="protein sequence ID" value="RNL81241.1"/>
    <property type="molecule type" value="Genomic_DNA"/>
</dbReference>
<dbReference type="EC" id="6.3.4.19" evidence="6"/>
<name>A0A3N0E070_9ACTN</name>
<comment type="similarity">
    <text evidence="6">Belongs to the tRNA(Ile)-lysidine synthase family.</text>
</comment>
<dbReference type="InterPro" id="IPR011063">
    <property type="entry name" value="TilS/TtcA_N"/>
</dbReference>
<comment type="domain">
    <text evidence="6">The N-terminal region contains the highly conserved SGGXDS motif, predicted to be a P-loop motif involved in ATP binding.</text>
</comment>
<keyword evidence="6" id="KW-0963">Cytoplasm</keyword>
<comment type="catalytic activity">
    <reaction evidence="5 6">
        <text>cytidine(34) in tRNA(Ile2) + L-lysine + ATP = lysidine(34) in tRNA(Ile2) + AMP + diphosphate + H(+)</text>
        <dbReference type="Rhea" id="RHEA:43744"/>
        <dbReference type="Rhea" id="RHEA-COMP:10625"/>
        <dbReference type="Rhea" id="RHEA-COMP:10670"/>
        <dbReference type="ChEBI" id="CHEBI:15378"/>
        <dbReference type="ChEBI" id="CHEBI:30616"/>
        <dbReference type="ChEBI" id="CHEBI:32551"/>
        <dbReference type="ChEBI" id="CHEBI:33019"/>
        <dbReference type="ChEBI" id="CHEBI:82748"/>
        <dbReference type="ChEBI" id="CHEBI:83665"/>
        <dbReference type="ChEBI" id="CHEBI:456215"/>
        <dbReference type="EC" id="6.3.4.19"/>
    </reaction>
</comment>
<dbReference type="AlphaFoldDB" id="A0A3N0E070"/>
<dbReference type="RefSeq" id="WP_123232444.1">
    <property type="nucleotide sequence ID" value="NZ_RJSG01000001.1"/>
</dbReference>